<name>A0A4R7P595_9GAMM</name>
<feature type="chain" id="PRO_5030099549" description="DUF5666 domain-containing protein" evidence="1">
    <location>
        <begin position="25"/>
        <end position="141"/>
    </location>
</feature>
<proteinExistence type="predicted"/>
<protein>
    <recommendedName>
        <fullName evidence="4">DUF5666 domain-containing protein</fullName>
    </recommendedName>
</protein>
<evidence type="ECO:0000313" key="2">
    <source>
        <dbReference type="EMBL" id="TDU28160.1"/>
    </source>
</evidence>
<dbReference type="AlphaFoldDB" id="A0A4R7P595"/>
<organism evidence="2 3">
    <name type="scientific">Panacagrimonas perspica</name>
    <dbReference type="NCBI Taxonomy" id="381431"/>
    <lineage>
        <taxon>Bacteria</taxon>
        <taxon>Pseudomonadati</taxon>
        <taxon>Pseudomonadota</taxon>
        <taxon>Gammaproteobacteria</taxon>
        <taxon>Nevskiales</taxon>
        <taxon>Nevskiaceae</taxon>
        <taxon>Panacagrimonas</taxon>
    </lineage>
</organism>
<feature type="signal peptide" evidence="1">
    <location>
        <begin position="1"/>
        <end position="24"/>
    </location>
</feature>
<evidence type="ECO:0000313" key="3">
    <source>
        <dbReference type="Proteomes" id="UP000295341"/>
    </source>
</evidence>
<dbReference type="EMBL" id="SOBT01000009">
    <property type="protein sequence ID" value="TDU28160.1"/>
    <property type="molecule type" value="Genomic_DNA"/>
</dbReference>
<gene>
    <name evidence="2" type="ORF">DFR24_2525</name>
</gene>
<keyword evidence="1" id="KW-0732">Signal</keyword>
<reference evidence="2 3" key="1">
    <citation type="submission" date="2019-03" db="EMBL/GenBank/DDBJ databases">
        <title>Genomic Encyclopedia of Type Strains, Phase IV (KMG-IV): sequencing the most valuable type-strain genomes for metagenomic binning, comparative biology and taxonomic classification.</title>
        <authorList>
            <person name="Goeker M."/>
        </authorList>
    </citation>
    <scope>NUCLEOTIDE SEQUENCE [LARGE SCALE GENOMIC DNA]</scope>
    <source>
        <strain evidence="2 3">DSM 26377</strain>
    </source>
</reference>
<keyword evidence="3" id="KW-1185">Reference proteome</keyword>
<dbReference type="RefSeq" id="WP_133881740.1">
    <property type="nucleotide sequence ID" value="NZ_MWIN01000044.1"/>
</dbReference>
<evidence type="ECO:0008006" key="4">
    <source>
        <dbReference type="Google" id="ProtNLM"/>
    </source>
</evidence>
<dbReference type="Proteomes" id="UP000295341">
    <property type="component" value="Unassembled WGS sequence"/>
</dbReference>
<dbReference type="OrthoDB" id="5986644at2"/>
<sequence>MVLNKAIAVAAGLSLSLVIPVSQAEAGGTLSEASELSAVGSASIVAGSVTAVVGTSELVVESIQWVAEGGRCVLKGSAKVGRVVILLPVKAAGGVSLAVGQTVQITAHGAGWLLTKAGEVIAFIPNEVGRALLFSEPVSSR</sequence>
<comment type="caution">
    <text evidence="2">The sequence shown here is derived from an EMBL/GenBank/DDBJ whole genome shotgun (WGS) entry which is preliminary data.</text>
</comment>
<accession>A0A4R7P595</accession>
<evidence type="ECO:0000256" key="1">
    <source>
        <dbReference type="SAM" id="SignalP"/>
    </source>
</evidence>